<dbReference type="SUPFAM" id="SSF53335">
    <property type="entry name" value="S-adenosyl-L-methionine-dependent methyltransferases"/>
    <property type="match status" value="1"/>
</dbReference>
<protein>
    <submittedName>
        <fullName evidence="5">DNA cytosine methyltransferase</fullName>
    </submittedName>
</protein>
<accession>A0A7C5WWI3</accession>
<keyword evidence="3" id="KW-0680">Restriction system</keyword>
<evidence type="ECO:0000256" key="2">
    <source>
        <dbReference type="ARBA" id="ARBA00022679"/>
    </source>
</evidence>
<dbReference type="Pfam" id="PF00145">
    <property type="entry name" value="DNA_methylase"/>
    <property type="match status" value="1"/>
</dbReference>
<reference evidence="5" key="1">
    <citation type="journal article" date="2020" name="mSystems">
        <title>Genome- and Community-Level Interaction Insights into Carbon Utilization and Element Cycling Functions of Hydrothermarchaeota in Hydrothermal Sediment.</title>
        <authorList>
            <person name="Zhou Z."/>
            <person name="Liu Y."/>
            <person name="Xu W."/>
            <person name="Pan J."/>
            <person name="Luo Z.H."/>
            <person name="Li M."/>
        </authorList>
    </citation>
    <scope>NUCLEOTIDE SEQUENCE [LARGE SCALE GENOMIC DNA]</scope>
    <source>
        <strain evidence="5">HyVt-523</strain>
    </source>
</reference>
<dbReference type="GO" id="GO:0008168">
    <property type="term" value="F:methyltransferase activity"/>
    <property type="evidence" value="ECO:0007669"/>
    <property type="project" value="UniProtKB-KW"/>
</dbReference>
<name>A0A7C5WWI3_9DEIN</name>
<gene>
    <name evidence="5" type="ORF">ENJ85_05120</name>
</gene>
<dbReference type="Proteomes" id="UP000886105">
    <property type="component" value="Unassembled WGS sequence"/>
</dbReference>
<feature type="compositionally biased region" description="Basic and acidic residues" evidence="4">
    <location>
        <begin position="221"/>
        <end position="230"/>
    </location>
</feature>
<feature type="region of interest" description="Disordered" evidence="4">
    <location>
        <begin position="164"/>
        <end position="245"/>
    </location>
</feature>
<evidence type="ECO:0000256" key="1">
    <source>
        <dbReference type="ARBA" id="ARBA00022603"/>
    </source>
</evidence>
<feature type="compositionally biased region" description="Basic and acidic residues" evidence="4">
    <location>
        <begin position="164"/>
        <end position="185"/>
    </location>
</feature>
<dbReference type="GO" id="GO:0009307">
    <property type="term" value="P:DNA restriction-modification system"/>
    <property type="evidence" value="ECO:0007669"/>
    <property type="project" value="UniProtKB-KW"/>
</dbReference>
<feature type="compositionally biased region" description="Low complexity" evidence="4">
    <location>
        <begin position="206"/>
        <end position="219"/>
    </location>
</feature>
<dbReference type="InterPro" id="IPR001525">
    <property type="entry name" value="C5_MeTfrase"/>
</dbReference>
<keyword evidence="1 5" id="KW-0489">Methyltransferase</keyword>
<evidence type="ECO:0000256" key="4">
    <source>
        <dbReference type="SAM" id="MobiDB-lite"/>
    </source>
</evidence>
<dbReference type="AlphaFoldDB" id="A0A7C5WWI3"/>
<dbReference type="InterPro" id="IPR029063">
    <property type="entry name" value="SAM-dependent_MTases_sf"/>
</dbReference>
<dbReference type="Gene3D" id="3.40.50.150">
    <property type="entry name" value="Vaccinia Virus protein VP39"/>
    <property type="match status" value="1"/>
</dbReference>
<proteinExistence type="predicted"/>
<dbReference type="GO" id="GO:0032259">
    <property type="term" value="P:methylation"/>
    <property type="evidence" value="ECO:0007669"/>
    <property type="project" value="UniProtKB-KW"/>
</dbReference>
<evidence type="ECO:0000313" key="5">
    <source>
        <dbReference type="EMBL" id="HHO58538.1"/>
    </source>
</evidence>
<evidence type="ECO:0000256" key="3">
    <source>
        <dbReference type="ARBA" id="ARBA00022747"/>
    </source>
</evidence>
<comment type="caution">
    <text evidence="5">The sequence shown here is derived from an EMBL/GenBank/DDBJ whole genome shotgun (WGS) entry which is preliminary data.</text>
</comment>
<sequence>MDAIYTDIDRRACAVLRDLVDRGELPGGLVVESDIRSWHAPRAATVHWFAGVGGWPLALRLAGWPADRPVWTGSCPCQPFSQAGKRRGADDPRHLWPVWCERIAECRPPVLFGEQVASPDGRAWFAAVRADLEDLGYAVGCADLPAACAGAPHGRQRLFFVAHRHDAGQRPDRRVGAGEARDDAGRGVPARGAGPLGDGDGPCGDPPGSGRARGEAQAGRGRREDRRGGDPARAPGAGVRRSHAGSPWRYDTWVRCADGKARPIEPGTLPLADGVPNRMAQIALYGNAIVPQVAEVFVRAFMEAEEEKPWIT</sequence>
<organism evidence="5">
    <name type="scientific">Oceanithermus profundus</name>
    <dbReference type="NCBI Taxonomy" id="187137"/>
    <lineage>
        <taxon>Bacteria</taxon>
        <taxon>Thermotogati</taxon>
        <taxon>Deinococcota</taxon>
        <taxon>Deinococci</taxon>
        <taxon>Thermales</taxon>
        <taxon>Thermaceae</taxon>
        <taxon>Oceanithermus</taxon>
    </lineage>
</organism>
<keyword evidence="2" id="KW-0808">Transferase</keyword>
<dbReference type="EMBL" id="DRNZ01000309">
    <property type="protein sequence ID" value="HHO58538.1"/>
    <property type="molecule type" value="Genomic_DNA"/>
</dbReference>